<accession>I4M8K1</accession>
<evidence type="ECO:0000256" key="1">
    <source>
        <dbReference type="SAM" id="MobiDB-lite"/>
    </source>
</evidence>
<dbReference type="EMBL" id="ADEV01000008">
    <property type="protein sequence ID" value="EIK85541.1"/>
    <property type="molecule type" value="Genomic_DNA"/>
</dbReference>
<reference evidence="3 4" key="1">
    <citation type="journal article" date="2012" name="J. Bacteriol.">
        <title>Comparative Genomic Analyses of 17 Clinical Isolates of Gardnerella vaginalis Provide Evidence of Multiple Genetically Isolated Clades Consistent with Subspeciation into Genovars.</title>
        <authorList>
            <person name="Ahmed A."/>
            <person name="Earl J."/>
            <person name="Retchless A."/>
            <person name="Hillier S."/>
            <person name="Rabe L."/>
            <person name="Cherpes T."/>
            <person name="Powell E."/>
            <person name="Janto B."/>
            <person name="Eutsey R."/>
            <person name="Hiller N.L."/>
            <person name="Boissy R."/>
            <person name="Dahlgreen M."/>
            <person name="Hall B."/>
            <person name="Costerton J."/>
            <person name="Post J.C."/>
            <person name="Hu F."/>
            <person name="Ehrlich G."/>
        </authorList>
    </citation>
    <scope>NUCLEOTIDE SEQUENCE [LARGE SCALE GENOMIC DNA]</scope>
    <source>
        <strain evidence="3 4">00703Dmash</strain>
    </source>
</reference>
<keyword evidence="2" id="KW-0812">Transmembrane</keyword>
<gene>
    <name evidence="3" type="ORF">CGSMWGv00703Dmash_03479</name>
</gene>
<name>I4M8K1_9BIFI</name>
<evidence type="ECO:0000313" key="4">
    <source>
        <dbReference type="Proteomes" id="UP000033074"/>
    </source>
</evidence>
<dbReference type="RefSeq" id="WP_004134718.1">
    <property type="nucleotide sequence ID" value="NZ_ADEV01000008.1"/>
</dbReference>
<keyword evidence="2" id="KW-1133">Transmembrane helix</keyword>
<feature type="transmembrane region" description="Helical" evidence="2">
    <location>
        <begin position="24"/>
        <end position="42"/>
    </location>
</feature>
<evidence type="ECO:0000313" key="3">
    <source>
        <dbReference type="EMBL" id="EIK85541.1"/>
    </source>
</evidence>
<comment type="caution">
    <text evidence="3">The sequence shown here is derived from an EMBL/GenBank/DDBJ whole genome shotgun (WGS) entry which is preliminary data.</text>
</comment>
<keyword evidence="2" id="KW-0472">Membrane</keyword>
<dbReference type="PATRIC" id="fig|698960.3.peg.687"/>
<evidence type="ECO:0000256" key="2">
    <source>
        <dbReference type="SAM" id="Phobius"/>
    </source>
</evidence>
<proteinExistence type="predicted"/>
<dbReference type="AlphaFoldDB" id="I4M8K1"/>
<feature type="compositionally biased region" description="Basic and acidic residues" evidence="1">
    <location>
        <begin position="69"/>
        <end position="85"/>
    </location>
</feature>
<organism evidence="3 4">
    <name type="scientific">Gardnerella greenwoodii 00703Dmash</name>
    <dbReference type="NCBI Taxonomy" id="698960"/>
    <lineage>
        <taxon>Bacteria</taxon>
        <taxon>Bacillati</taxon>
        <taxon>Actinomycetota</taxon>
        <taxon>Actinomycetes</taxon>
        <taxon>Bifidobacteriales</taxon>
        <taxon>Bifidobacteriaceae</taxon>
        <taxon>Gardnerella</taxon>
        <taxon>Gardnerella greenwoodii</taxon>
    </lineage>
</organism>
<protein>
    <submittedName>
        <fullName evidence="3">Uncharacterized protein</fullName>
    </submittedName>
</protein>
<feature type="region of interest" description="Disordered" evidence="1">
    <location>
        <begin position="65"/>
        <end position="85"/>
    </location>
</feature>
<dbReference type="Proteomes" id="UP000033074">
    <property type="component" value="Unassembled WGS sequence"/>
</dbReference>
<sequence>MEYAPSDNNNNPQNKKQLQKQQELINALIMVGIVCVVVIVGFTKFKGPREFVGGVVNNVSHLMQNHNKNKADNKPRGDYSTWSRKDLEGKGLGLRPYDPETEKDELDQNGFERDLNIPEEYDSMPSVIESAEETGEQVGPIFKNRAINNEADEQKFAELHYFYCKKLSEIRSQDGDGNGDKIYDDIFTNHKYSTKGQADYFDLLQRQEESSNPVCIANGDGTFKVSPFTIWKPTAMRFTYVDKEGKEVQFRDAAHHDSLMSVARYMMYNQGLRFVTVESGGASGSAYASRPDGAFLNLTQVVLPSKDNPNKFDLFIDTLNSPDSGHINKDDNTMVDPYTAVRHAVLLRDNNKRILPFRVVIHNIDRPLSAMPDERTGKVELFEVAKKFGIKIEY</sequence>